<evidence type="ECO:0000256" key="5">
    <source>
        <dbReference type="ARBA" id="ARBA00022857"/>
    </source>
</evidence>
<dbReference type="Gene3D" id="3.40.50.10330">
    <property type="entry name" value="Probable inorganic polyphosphate/atp-NAD kinase, domain 1"/>
    <property type="match status" value="1"/>
</dbReference>
<keyword evidence="2 8" id="KW-0547">Nucleotide-binding</keyword>
<dbReference type="Pfam" id="PF01513">
    <property type="entry name" value="NAD_kinase"/>
    <property type="match status" value="1"/>
</dbReference>
<dbReference type="EC" id="2.7.1.23" evidence="8"/>
<dbReference type="PANTHER" id="PTHR20275">
    <property type="entry name" value="NAD KINASE"/>
    <property type="match status" value="1"/>
</dbReference>
<keyword evidence="3 8" id="KW-0418">Kinase</keyword>
<comment type="similarity">
    <text evidence="8">Belongs to the NAD kinase family.</text>
</comment>
<keyword evidence="4 8" id="KW-0067">ATP-binding</keyword>
<keyword evidence="8" id="KW-0963">Cytoplasm</keyword>
<evidence type="ECO:0000256" key="7">
    <source>
        <dbReference type="ARBA" id="ARBA00047925"/>
    </source>
</evidence>
<dbReference type="Gene3D" id="2.60.200.30">
    <property type="entry name" value="Probable inorganic polyphosphate/atp-NAD kinase, domain 2"/>
    <property type="match status" value="1"/>
</dbReference>
<dbReference type="InterPro" id="IPR002504">
    <property type="entry name" value="NADK"/>
</dbReference>
<gene>
    <name evidence="8" type="primary">nadK</name>
    <name evidence="9" type="ORF">SAMN05216431_102207</name>
</gene>
<dbReference type="PANTHER" id="PTHR20275:SF0">
    <property type="entry name" value="NAD KINASE"/>
    <property type="match status" value="1"/>
</dbReference>
<keyword evidence="1 8" id="KW-0808">Transferase</keyword>
<dbReference type="InterPro" id="IPR017437">
    <property type="entry name" value="ATP-NAD_kinase_PpnK-typ_C"/>
</dbReference>
<dbReference type="Proteomes" id="UP000182089">
    <property type="component" value="Unassembled WGS sequence"/>
</dbReference>
<dbReference type="InterPro" id="IPR016064">
    <property type="entry name" value="NAD/diacylglycerol_kinase_sf"/>
</dbReference>
<organism evidence="9 10">
    <name type="scientific">Ligilactobacillus ruminis</name>
    <dbReference type="NCBI Taxonomy" id="1623"/>
    <lineage>
        <taxon>Bacteria</taxon>
        <taxon>Bacillati</taxon>
        <taxon>Bacillota</taxon>
        <taxon>Bacilli</taxon>
        <taxon>Lactobacillales</taxon>
        <taxon>Lactobacillaceae</taxon>
        <taxon>Ligilactobacillus</taxon>
    </lineage>
</organism>
<dbReference type="Pfam" id="PF20143">
    <property type="entry name" value="NAD_kinase_C"/>
    <property type="match status" value="1"/>
</dbReference>
<keyword evidence="5 8" id="KW-0521">NADP</keyword>
<name>A0ABY1A9Y4_9LACO</name>
<feature type="binding site" evidence="8">
    <location>
        <begin position="161"/>
        <end position="166"/>
    </location>
    <ligand>
        <name>NAD(+)</name>
        <dbReference type="ChEBI" id="CHEBI:57540"/>
    </ligand>
</feature>
<accession>A0ABY1A9Y4</accession>
<proteinExistence type="inferred from homology"/>
<protein>
    <recommendedName>
        <fullName evidence="8">NAD kinase</fullName>
        <ecNumber evidence="8">2.7.1.23</ecNumber>
    </recommendedName>
    <alternativeName>
        <fullName evidence="8">ATP-dependent NAD kinase</fullName>
    </alternativeName>
</protein>
<comment type="cofactor">
    <cofactor evidence="8">
        <name>a divalent metal cation</name>
        <dbReference type="ChEBI" id="CHEBI:60240"/>
    </cofactor>
</comment>
<evidence type="ECO:0000256" key="6">
    <source>
        <dbReference type="ARBA" id="ARBA00023027"/>
    </source>
</evidence>
<evidence type="ECO:0000256" key="2">
    <source>
        <dbReference type="ARBA" id="ARBA00022741"/>
    </source>
</evidence>
<evidence type="ECO:0000313" key="9">
    <source>
        <dbReference type="EMBL" id="SEM43161.1"/>
    </source>
</evidence>
<evidence type="ECO:0000256" key="8">
    <source>
        <dbReference type="HAMAP-Rule" id="MF_00361"/>
    </source>
</evidence>
<feature type="binding site" evidence="8">
    <location>
        <begin position="122"/>
        <end position="123"/>
    </location>
    <ligand>
        <name>NAD(+)</name>
        <dbReference type="ChEBI" id="CHEBI:57540"/>
    </ligand>
</feature>
<comment type="catalytic activity">
    <reaction evidence="7 8">
        <text>NAD(+) + ATP = ADP + NADP(+) + H(+)</text>
        <dbReference type="Rhea" id="RHEA:18629"/>
        <dbReference type="ChEBI" id="CHEBI:15378"/>
        <dbReference type="ChEBI" id="CHEBI:30616"/>
        <dbReference type="ChEBI" id="CHEBI:57540"/>
        <dbReference type="ChEBI" id="CHEBI:58349"/>
        <dbReference type="ChEBI" id="CHEBI:456216"/>
        <dbReference type="EC" id="2.7.1.23"/>
    </reaction>
</comment>
<dbReference type="GO" id="GO:0016301">
    <property type="term" value="F:kinase activity"/>
    <property type="evidence" value="ECO:0007669"/>
    <property type="project" value="UniProtKB-KW"/>
</dbReference>
<feature type="active site" description="Proton acceptor" evidence="8">
    <location>
        <position position="45"/>
    </location>
</feature>
<evidence type="ECO:0000313" key="10">
    <source>
        <dbReference type="Proteomes" id="UP000182089"/>
    </source>
</evidence>
<comment type="subcellular location">
    <subcellularLocation>
        <location evidence="8">Cytoplasm</location>
    </subcellularLocation>
</comment>
<dbReference type="NCBIfam" id="NF003424">
    <property type="entry name" value="PRK04885.1"/>
    <property type="match status" value="1"/>
</dbReference>
<evidence type="ECO:0000256" key="3">
    <source>
        <dbReference type="ARBA" id="ARBA00022777"/>
    </source>
</evidence>
<reference evidence="9 10" key="1">
    <citation type="submission" date="2016-10" db="EMBL/GenBank/DDBJ databases">
        <authorList>
            <person name="Varghese N."/>
            <person name="Submissions S."/>
        </authorList>
    </citation>
    <scope>NUCLEOTIDE SEQUENCE [LARGE SCALE GENOMIC DNA]</scope>
    <source>
        <strain evidence="9 10">WC1T17</strain>
    </source>
</reference>
<dbReference type="InterPro" id="IPR017438">
    <property type="entry name" value="ATP-NAD_kinase_N"/>
</dbReference>
<sequence>MRVAIYANDGKKSQNVKKKLLTRLKERHFALDDLHPEVVISIGGDGTLLSAFHHYQAQLDTIRFVGVHTGHLGFYTDWRDDEIDDLVISLESDNGQSVSYPLLDVGVKYADSPSKVHYLSLNESTLKRISSTMVTDVYLGGEFFERFRGDGLCVSTPTGSTAYNKSLGGAVVHPDLEVLQIAEISSINNRVFRTLSSPMIIAPNDWITFKPHGSNFILTVDSETYQGRTITEIYYKISKKRIHFAKYRHNHFWLRVQEAFIGIENED</sequence>
<evidence type="ECO:0000256" key="1">
    <source>
        <dbReference type="ARBA" id="ARBA00022679"/>
    </source>
</evidence>
<dbReference type="SUPFAM" id="SSF111331">
    <property type="entry name" value="NAD kinase/diacylglycerol kinase-like"/>
    <property type="match status" value="1"/>
</dbReference>
<feature type="binding site" evidence="8">
    <location>
        <position position="148"/>
    </location>
    <ligand>
        <name>NAD(+)</name>
        <dbReference type="ChEBI" id="CHEBI:57540"/>
    </ligand>
</feature>
<comment type="caution">
    <text evidence="8">Lacks conserved residue(s) required for the propagation of feature annotation.</text>
</comment>
<evidence type="ECO:0000256" key="4">
    <source>
        <dbReference type="ARBA" id="ARBA00022840"/>
    </source>
</evidence>
<feature type="binding site" evidence="8">
    <location>
        <position position="150"/>
    </location>
    <ligand>
        <name>NAD(+)</name>
        <dbReference type="ChEBI" id="CHEBI:57540"/>
    </ligand>
</feature>
<keyword evidence="6 8" id="KW-0520">NAD</keyword>
<dbReference type="HAMAP" id="MF_00361">
    <property type="entry name" value="NAD_kinase"/>
    <property type="match status" value="1"/>
</dbReference>
<comment type="caution">
    <text evidence="9">The sequence shown here is derived from an EMBL/GenBank/DDBJ whole genome shotgun (WGS) entry which is preliminary data.</text>
</comment>
<dbReference type="EMBL" id="FOCC01000002">
    <property type="protein sequence ID" value="SEM43161.1"/>
    <property type="molecule type" value="Genomic_DNA"/>
</dbReference>
<comment type="function">
    <text evidence="8">Involved in the regulation of the intracellular balance of NAD and NADP, and is a key enzyme in the biosynthesis of NADP. Catalyzes specifically the phosphorylation on 2'-hydroxyl of the adenosine moiety of NAD to yield NADP.</text>
</comment>
<feature type="binding site" evidence="8">
    <location>
        <begin position="45"/>
        <end position="46"/>
    </location>
    <ligand>
        <name>NAD(+)</name>
        <dbReference type="ChEBI" id="CHEBI:57540"/>
    </ligand>
</feature>